<protein>
    <submittedName>
        <fullName evidence="2">Uncharacterized protein</fullName>
    </submittedName>
</protein>
<feature type="compositionally biased region" description="Basic and acidic residues" evidence="1">
    <location>
        <begin position="193"/>
        <end position="202"/>
    </location>
</feature>
<organism evidence="2 4">
    <name type="scientific">Mycena metata</name>
    <dbReference type="NCBI Taxonomy" id="1033252"/>
    <lineage>
        <taxon>Eukaryota</taxon>
        <taxon>Fungi</taxon>
        <taxon>Dikarya</taxon>
        <taxon>Basidiomycota</taxon>
        <taxon>Agaricomycotina</taxon>
        <taxon>Agaricomycetes</taxon>
        <taxon>Agaricomycetidae</taxon>
        <taxon>Agaricales</taxon>
        <taxon>Marasmiineae</taxon>
        <taxon>Mycenaceae</taxon>
        <taxon>Mycena</taxon>
    </lineage>
</organism>
<evidence type="ECO:0000313" key="2">
    <source>
        <dbReference type="EMBL" id="KAJ7711793.1"/>
    </source>
</evidence>
<feature type="region of interest" description="Disordered" evidence="1">
    <location>
        <begin position="1"/>
        <end position="52"/>
    </location>
</feature>
<dbReference type="AlphaFoldDB" id="A0AAD7H4K8"/>
<dbReference type="EMBL" id="JARKIB010000385">
    <property type="protein sequence ID" value="KAJ7711795.1"/>
    <property type="molecule type" value="Genomic_DNA"/>
</dbReference>
<comment type="caution">
    <text evidence="2">The sequence shown here is derived from an EMBL/GenBank/DDBJ whole genome shotgun (WGS) entry which is preliminary data.</text>
</comment>
<evidence type="ECO:0000313" key="3">
    <source>
        <dbReference type="EMBL" id="KAJ7711795.1"/>
    </source>
</evidence>
<dbReference type="Proteomes" id="UP001215598">
    <property type="component" value="Unassembled WGS sequence"/>
</dbReference>
<evidence type="ECO:0000313" key="4">
    <source>
        <dbReference type="Proteomes" id="UP001215598"/>
    </source>
</evidence>
<reference evidence="2" key="1">
    <citation type="submission" date="2023-03" db="EMBL/GenBank/DDBJ databases">
        <title>Massive genome expansion in bonnet fungi (Mycena s.s.) driven by repeated elements and novel gene families across ecological guilds.</title>
        <authorList>
            <consortium name="Lawrence Berkeley National Laboratory"/>
            <person name="Harder C.B."/>
            <person name="Miyauchi S."/>
            <person name="Viragh M."/>
            <person name="Kuo A."/>
            <person name="Thoen E."/>
            <person name="Andreopoulos B."/>
            <person name="Lu D."/>
            <person name="Skrede I."/>
            <person name="Drula E."/>
            <person name="Henrissat B."/>
            <person name="Morin E."/>
            <person name="Kohler A."/>
            <person name="Barry K."/>
            <person name="LaButti K."/>
            <person name="Morin E."/>
            <person name="Salamov A."/>
            <person name="Lipzen A."/>
            <person name="Mereny Z."/>
            <person name="Hegedus B."/>
            <person name="Baldrian P."/>
            <person name="Stursova M."/>
            <person name="Weitz H."/>
            <person name="Taylor A."/>
            <person name="Grigoriev I.V."/>
            <person name="Nagy L.G."/>
            <person name="Martin F."/>
            <person name="Kauserud H."/>
        </authorList>
    </citation>
    <scope>NUCLEOTIDE SEQUENCE</scope>
    <source>
        <strain evidence="2">CBHHK182m</strain>
    </source>
</reference>
<feature type="compositionally biased region" description="Basic and acidic residues" evidence="1">
    <location>
        <begin position="155"/>
        <end position="171"/>
    </location>
</feature>
<evidence type="ECO:0000256" key="1">
    <source>
        <dbReference type="SAM" id="MobiDB-lite"/>
    </source>
</evidence>
<proteinExistence type="predicted"/>
<accession>A0AAD7H4K8</accession>
<feature type="region of interest" description="Disordered" evidence="1">
    <location>
        <begin position="110"/>
        <end position="202"/>
    </location>
</feature>
<feature type="compositionally biased region" description="Basic and acidic residues" evidence="1">
    <location>
        <begin position="21"/>
        <end position="52"/>
    </location>
</feature>
<keyword evidence="4" id="KW-1185">Reference proteome</keyword>
<feature type="compositionally biased region" description="Polar residues" evidence="1">
    <location>
        <begin position="1"/>
        <end position="14"/>
    </location>
</feature>
<name>A0AAD7H4K8_9AGAR</name>
<sequence length="202" mass="22229">MSAANNNQKGAVSGSSGGNGHDARGRRGYPEDENSEEGRRAAEVDAAAKKRARDLAEIQRMQARACRAVTGVGRSKPTCAAAWQEGQGGSEEGWWTAHAKWTKAADHTWRATWTMKKEEKRGGGGYEESSSRPRSTPRSSGTASEIGVQGCARVDPNREAIKVRQRRDPQRSARYQLMEDGWGRKQGMHGLRRKGDLTEMRC</sequence>
<gene>
    <name evidence="2" type="ORF">B0H16DRAFT_1480004</name>
    <name evidence="3" type="ORF">B0H16DRAFT_1480005</name>
</gene>
<feature type="compositionally biased region" description="Basic and acidic residues" evidence="1">
    <location>
        <begin position="110"/>
        <end position="122"/>
    </location>
</feature>
<dbReference type="EMBL" id="JARKIB010000385">
    <property type="protein sequence ID" value="KAJ7711793.1"/>
    <property type="molecule type" value="Genomic_DNA"/>
</dbReference>